<accession>A0AAV6US29</accession>
<protein>
    <submittedName>
        <fullName evidence="1">Uncharacterized protein</fullName>
    </submittedName>
</protein>
<evidence type="ECO:0000313" key="1">
    <source>
        <dbReference type="EMBL" id="KAG8186371.1"/>
    </source>
</evidence>
<dbReference type="Proteomes" id="UP000827092">
    <property type="component" value="Unassembled WGS sequence"/>
</dbReference>
<sequence length="66" mass="7600">MPDKAWTPSAQDVISVSTSKSSSSNLNFRIPWHKMSYSLLNTLNHKRWLTTYQKQAVVDFVIDDTL</sequence>
<name>A0AAV6US29_9ARAC</name>
<organism evidence="1 2">
    <name type="scientific">Oedothorax gibbosus</name>
    <dbReference type="NCBI Taxonomy" id="931172"/>
    <lineage>
        <taxon>Eukaryota</taxon>
        <taxon>Metazoa</taxon>
        <taxon>Ecdysozoa</taxon>
        <taxon>Arthropoda</taxon>
        <taxon>Chelicerata</taxon>
        <taxon>Arachnida</taxon>
        <taxon>Araneae</taxon>
        <taxon>Araneomorphae</taxon>
        <taxon>Entelegynae</taxon>
        <taxon>Araneoidea</taxon>
        <taxon>Linyphiidae</taxon>
        <taxon>Erigoninae</taxon>
        <taxon>Oedothorax</taxon>
    </lineage>
</organism>
<dbReference type="EMBL" id="JAFNEN010000304">
    <property type="protein sequence ID" value="KAG8186371.1"/>
    <property type="molecule type" value="Genomic_DNA"/>
</dbReference>
<evidence type="ECO:0000313" key="2">
    <source>
        <dbReference type="Proteomes" id="UP000827092"/>
    </source>
</evidence>
<comment type="caution">
    <text evidence="1">The sequence shown here is derived from an EMBL/GenBank/DDBJ whole genome shotgun (WGS) entry which is preliminary data.</text>
</comment>
<proteinExistence type="predicted"/>
<dbReference type="AlphaFoldDB" id="A0AAV6US29"/>
<gene>
    <name evidence="1" type="ORF">JTE90_026790</name>
</gene>
<keyword evidence="2" id="KW-1185">Reference proteome</keyword>
<reference evidence="1 2" key="1">
    <citation type="journal article" date="2022" name="Nat. Ecol. Evol.">
        <title>A masculinizing supergene underlies an exaggerated male reproductive morph in a spider.</title>
        <authorList>
            <person name="Hendrickx F."/>
            <person name="De Corte Z."/>
            <person name="Sonet G."/>
            <person name="Van Belleghem S.M."/>
            <person name="Kostlbacher S."/>
            <person name="Vangestel C."/>
        </authorList>
    </citation>
    <scope>NUCLEOTIDE SEQUENCE [LARGE SCALE GENOMIC DNA]</scope>
    <source>
        <strain evidence="1">W744_W776</strain>
    </source>
</reference>